<feature type="compositionally biased region" description="Polar residues" evidence="3">
    <location>
        <begin position="1599"/>
        <end position="1617"/>
    </location>
</feature>
<gene>
    <name evidence="5" type="ORF">NTJ_00620</name>
</gene>
<feature type="region of interest" description="Disordered" evidence="3">
    <location>
        <begin position="715"/>
        <end position="810"/>
    </location>
</feature>
<feature type="compositionally biased region" description="Basic and acidic residues" evidence="3">
    <location>
        <begin position="752"/>
        <end position="779"/>
    </location>
</feature>
<feature type="compositionally biased region" description="Basic and acidic residues" evidence="3">
    <location>
        <begin position="623"/>
        <end position="641"/>
    </location>
</feature>
<feature type="region of interest" description="Disordered" evidence="3">
    <location>
        <begin position="622"/>
        <end position="701"/>
    </location>
</feature>
<feature type="domain" description="USP" evidence="4">
    <location>
        <begin position="1"/>
        <end position="318"/>
    </location>
</feature>
<dbReference type="SUPFAM" id="SSF141571">
    <property type="entry name" value="Pentapeptide repeat-like"/>
    <property type="match status" value="1"/>
</dbReference>
<evidence type="ECO:0000313" key="5">
    <source>
        <dbReference type="EMBL" id="BES87814.1"/>
    </source>
</evidence>
<feature type="region of interest" description="Disordered" evidence="3">
    <location>
        <begin position="1409"/>
        <end position="1445"/>
    </location>
</feature>
<keyword evidence="6" id="KW-1185">Reference proteome</keyword>
<feature type="compositionally biased region" description="Low complexity" evidence="3">
    <location>
        <begin position="1677"/>
        <end position="1691"/>
    </location>
</feature>
<feature type="compositionally biased region" description="Polar residues" evidence="3">
    <location>
        <begin position="1643"/>
        <end position="1657"/>
    </location>
</feature>
<dbReference type="EMBL" id="AP028909">
    <property type="protein sequence ID" value="BES87814.1"/>
    <property type="molecule type" value="Genomic_DNA"/>
</dbReference>
<name>A0ABN7A969_9HEMI</name>
<feature type="region of interest" description="Disordered" evidence="3">
    <location>
        <begin position="1751"/>
        <end position="1798"/>
    </location>
</feature>
<evidence type="ECO:0000256" key="3">
    <source>
        <dbReference type="SAM" id="MobiDB-lite"/>
    </source>
</evidence>
<proteinExistence type="predicted"/>
<feature type="compositionally biased region" description="Low complexity" evidence="3">
    <location>
        <begin position="487"/>
        <end position="514"/>
    </location>
</feature>
<evidence type="ECO:0000259" key="4">
    <source>
        <dbReference type="PROSITE" id="PS50235"/>
    </source>
</evidence>
<feature type="region of interest" description="Disordered" evidence="3">
    <location>
        <begin position="1849"/>
        <end position="1934"/>
    </location>
</feature>
<protein>
    <submittedName>
        <fullName evidence="5">Ubiquitin- specific peptidase</fullName>
    </submittedName>
</protein>
<dbReference type="InterPro" id="IPR052398">
    <property type="entry name" value="Ubiquitin_hydrolase_53/54"/>
</dbReference>
<accession>A0ABN7A969</accession>
<feature type="region of interest" description="Disordered" evidence="3">
    <location>
        <begin position="412"/>
        <end position="514"/>
    </location>
</feature>
<dbReference type="SUPFAM" id="SSF54001">
    <property type="entry name" value="Cysteine proteinases"/>
    <property type="match status" value="1"/>
</dbReference>
<feature type="compositionally biased region" description="Polar residues" evidence="3">
    <location>
        <begin position="1751"/>
        <end position="1763"/>
    </location>
</feature>
<feature type="region of interest" description="Disordered" evidence="3">
    <location>
        <begin position="1528"/>
        <end position="1720"/>
    </location>
</feature>
<dbReference type="PANTHER" id="PTHR22975">
    <property type="entry name" value="UBIQUITIN SPECIFIC PROTEINASE"/>
    <property type="match status" value="1"/>
</dbReference>
<dbReference type="PANTHER" id="PTHR22975:SF9">
    <property type="entry name" value="ECHINUS SPLICE FORM 3"/>
    <property type="match status" value="1"/>
</dbReference>
<evidence type="ECO:0000256" key="2">
    <source>
        <dbReference type="ARBA" id="ARBA00022801"/>
    </source>
</evidence>
<feature type="compositionally biased region" description="Polar residues" evidence="3">
    <location>
        <begin position="1785"/>
        <end position="1794"/>
    </location>
</feature>
<feature type="compositionally biased region" description="Low complexity" evidence="3">
    <location>
        <begin position="1619"/>
        <end position="1642"/>
    </location>
</feature>
<feature type="compositionally biased region" description="Low complexity" evidence="3">
    <location>
        <begin position="1924"/>
        <end position="1934"/>
    </location>
</feature>
<feature type="compositionally biased region" description="Basic residues" evidence="3">
    <location>
        <begin position="800"/>
        <end position="810"/>
    </location>
</feature>
<dbReference type="InterPro" id="IPR028889">
    <property type="entry name" value="USP"/>
</dbReference>
<feature type="compositionally biased region" description="Low complexity" evidence="3">
    <location>
        <begin position="1528"/>
        <end position="1590"/>
    </location>
</feature>
<dbReference type="Gene3D" id="3.90.70.10">
    <property type="entry name" value="Cysteine proteinases"/>
    <property type="match status" value="1"/>
</dbReference>
<feature type="compositionally biased region" description="Low complexity" evidence="3">
    <location>
        <begin position="414"/>
        <end position="425"/>
    </location>
</feature>
<feature type="compositionally biased region" description="Polar residues" evidence="3">
    <location>
        <begin position="1891"/>
        <end position="1901"/>
    </location>
</feature>
<evidence type="ECO:0000256" key="1">
    <source>
        <dbReference type="ARBA" id="ARBA00022786"/>
    </source>
</evidence>
<reference evidence="5 6" key="1">
    <citation type="submission" date="2023-09" db="EMBL/GenBank/DDBJ databases">
        <title>Nesidiocoris tenuis whole genome shotgun sequence.</title>
        <authorList>
            <person name="Shibata T."/>
            <person name="Shimoda M."/>
            <person name="Kobayashi T."/>
            <person name="Uehara T."/>
        </authorList>
    </citation>
    <scope>NUCLEOTIDE SEQUENCE [LARGE SCALE GENOMIC DNA]</scope>
    <source>
        <strain evidence="5 6">Japan</strain>
    </source>
</reference>
<keyword evidence="2" id="KW-0378">Hydrolase</keyword>
<dbReference type="Proteomes" id="UP001307889">
    <property type="component" value="Chromosome 1"/>
</dbReference>
<feature type="compositionally biased region" description="Basic and acidic residues" evidence="3">
    <location>
        <begin position="786"/>
        <end position="799"/>
    </location>
</feature>
<feature type="compositionally biased region" description="Low complexity" evidence="3">
    <location>
        <begin position="1866"/>
        <end position="1877"/>
    </location>
</feature>
<dbReference type="InterPro" id="IPR038765">
    <property type="entry name" value="Papain-like_cys_pep_sf"/>
</dbReference>
<dbReference type="Gene3D" id="2.160.20.80">
    <property type="entry name" value="E3 ubiquitin-protein ligase SopA"/>
    <property type="match status" value="1"/>
</dbReference>
<keyword evidence="1" id="KW-0833">Ubl conjugation pathway</keyword>
<feature type="compositionally biased region" description="Low complexity" evidence="3">
    <location>
        <begin position="642"/>
        <end position="656"/>
    </location>
</feature>
<evidence type="ECO:0000313" key="6">
    <source>
        <dbReference type="Proteomes" id="UP001307889"/>
    </source>
</evidence>
<organism evidence="5 6">
    <name type="scientific">Nesidiocoris tenuis</name>
    <dbReference type="NCBI Taxonomy" id="355587"/>
    <lineage>
        <taxon>Eukaryota</taxon>
        <taxon>Metazoa</taxon>
        <taxon>Ecdysozoa</taxon>
        <taxon>Arthropoda</taxon>
        <taxon>Hexapoda</taxon>
        <taxon>Insecta</taxon>
        <taxon>Pterygota</taxon>
        <taxon>Neoptera</taxon>
        <taxon>Paraneoptera</taxon>
        <taxon>Hemiptera</taxon>
        <taxon>Heteroptera</taxon>
        <taxon>Panheteroptera</taxon>
        <taxon>Cimicomorpha</taxon>
        <taxon>Miridae</taxon>
        <taxon>Dicyphina</taxon>
        <taxon>Nesidiocoris</taxon>
    </lineage>
</organism>
<dbReference type="CDD" id="cd02257">
    <property type="entry name" value="Peptidase_C19"/>
    <property type="match status" value="1"/>
</dbReference>
<feature type="region of interest" description="Disordered" evidence="3">
    <location>
        <begin position="341"/>
        <end position="368"/>
    </location>
</feature>
<dbReference type="PROSITE" id="PS50235">
    <property type="entry name" value="USP_3"/>
    <property type="match status" value="1"/>
</dbReference>
<sequence length="1970" mass="218249">MKDRGRTKKALFQITKVLWHLDIFRRSFRELAGHTCMLDSCIFCALKELFAQLQFSHETALPPDALRRALAESFFDQQRFQLGFMDDAAECFENILLRIHFHLACDEAEDLCSARHCIPHVKFAMTLVEQSVCGACGATSEPLPFTQMVHYVSASALISQARQVSSPAHPDLFGQLLKKAGGMGDIRDCPSACGAKIQIRRTLTNHPEIVSVGIVWDSDRPSLEHIMSLLVTLRTTLRLSDVFHTPTLPTPTKTSHQLVGVVTYYGKHYSTFFFHTKLKIWIYFDDANVREVGPKWEQVVEKCRRGRYQPLLLLFAAPDGTPVDSSTAPKSITVAQRALVAPRTPDPNGPAAQMARRSLTPSPEKPNLGALATQRRALTPNPQQQPMDHHIQLQKHNGVISEYQNVSQMIQKASTPSPLSSPTRTAGGWSQFGGPRRGMGSELVRRDSGNWSGDRNSASSSSSTSLENPYQYIIGKMPNRGQIVPRSPTSLKGGESSSSGSQCDPGYDSYSLSSTDSLPLQQTLKHNLQLAQIPEGHHSPVLANLLLAHKSGQTECERLCEEADMLLKHSQATEDLEKALTFANAAVGKARQAMDAPYSNPQAASAARMKHNTCIMQARSLHKRLEEPNGPRHAEGRHSREGSNSSNRGSSGSHSRQGSRDKGNHSRQNSRELLTAAPAPSPAPAEPISAPEKTPEKTPEKSIEIYATLPKTRKGLLSRSSSSKVKNTVEDEEYLMYDCPGRSLNRAKPPMGKKEEKRARSEERNKSSKEKEKEKEKEFVSNQISKEAKKQAKAEEQKNKKQHKIRRKLLMGGLIRRKNRSMPDLREDEVQIKTGSKDDSNLGKMEPQNTLSGYLSEGHLEYSGNPNLERSKLMRKHIHGSKLIHLAKVPPPPPLRTTSQLSKNDRPPFPLPGGMYQQWDDQPQSLPPMSNYNPHTTDAVTYANGGFMMNNEHNQNKMTVTTVAMVHQVGSPVNEIKRTCSDEDFELPPYPSPLNSAIHSRQPSEEFPPPPSEVASPQAFSSLLEQLQLKRQQILHDNGFKDASDAVDGSIAQPSKHQTAMMHQESWLKELRARQEAISSSRDEVDCSRFVQQEQPTLHYREENMKPQTVLRQDQHESKDDLISTVKDLKSRFENIQVQPADKNKTDLSIVERLKNCTSPLTVSSNVPSFPNCTVQPAVETKPDTEVPKSDEIKSNLITGSRLDDIRRKSNKKKNVTFCEQVVLVATAEEDKSNSYIPNPILERVLRSVLHRDPPHQETKEIAVHSVVPLKRNDSGSYGQCAARTPTEIKEIFDDEVGTPVDPMDKVQVQMMAPPKQENPSNSADIGQQTNGSMRGFPRVISSPMPNRIVSRMVPVSSAQNGNSGLSGNPYGQMHHPHQNPMGDQNANNYHGMNSPPYFHHDDVQRVNSINNNQNGPRETHLNQSQCTPETETNRFAQNQNGNTSATDQERLAAQALFYKQMNEITPAPVSSGSPSQAPSMTVAYSQPIINGQGNHNQNYSMQQQQQQLYNQGYNHQMQMHNATMMKNLSNGSLNHSNMSNSSLNHSNLSNSSLNHSNMSTNSLNHSNLSNMSLNHSSSSNSSLNHSNNSQIGSGAHSPYQTVPLSASYSQMNTNCPPSMVSMSQNVSQQQSRQQMVNGQQNHPNTGMQQNGPTRNIPSPVVHAHYHQAQMRQPAYNSTQSNPQNQNGNSNPYSIKNPSPVPASFLVEQHPPMPSCNPQLRPYAHQLQQSAYAHQQQLSNQHGQTQIAYSHPSSTAMTSQGNATPVAPAPSPSMSLKSTACPVSASPTPTSQSCYMPLPQKMRTSQSGLISGAPKSRPQTLYQHEGVPADSVTSQRKDQMQMQSVYQRVPNPMGPLQGEYPPNLTGLPPSGAGAGPPISQGYQPSGAPHQSPYSTVPHNPHQQQLQQQKFSPYQHPPPPRQMDNPNKNPVPNNAPGRTLMCNLCRKKPSNPPAIYCADCDFYMSRFKPRT</sequence>